<sequence>MNIKSEKGMTLVEILAVVSLSMIVMAAAYHAFYFVTGAVETSSTKTELRKEANILILSLEENLINVDSVKVQNADTTTFQAFTATAARLNGMGEDSVFTYIEETTDVSIQNGHLLIDDIQQNADDMDLSNTTFELNGDKLTVHLEIFKENTDETYSLVKIFRLGTE</sequence>
<evidence type="ECO:0000313" key="4">
    <source>
        <dbReference type="EMBL" id="RDY66081.1"/>
    </source>
</evidence>
<dbReference type="InterPro" id="IPR012902">
    <property type="entry name" value="N_methyl_site"/>
</dbReference>
<protein>
    <recommendedName>
        <fullName evidence="6">Prepilin-type N-terminal cleavage/methylation domain-containing protein</fullName>
    </recommendedName>
</protein>
<keyword evidence="3" id="KW-0472">Membrane</keyword>
<dbReference type="Pfam" id="PF07963">
    <property type="entry name" value="N_methyl"/>
    <property type="match status" value="1"/>
</dbReference>
<comment type="caution">
    <text evidence="4">The sequence shown here is derived from an EMBL/GenBank/DDBJ whole genome shotgun (WGS) entry which is preliminary data.</text>
</comment>
<reference evidence="4 5" key="1">
    <citation type="submission" date="2018-08" db="EMBL/GenBank/DDBJ databases">
        <title>Genome sequence of strict halophilic Halobacillus trueperi SS1 isolated from Lunsu, a salty water body of North West Himalayas.</title>
        <authorList>
            <person name="Gupta S."/>
            <person name="Sharma P."/>
            <person name="Dev K."/>
            <person name="Baumler D."/>
            <person name="Sourirajan A."/>
        </authorList>
    </citation>
    <scope>NUCLEOTIDE SEQUENCE [LARGE SCALE GENOMIC DNA]</scope>
    <source>
        <strain evidence="4 5">SS1</strain>
    </source>
</reference>
<dbReference type="EMBL" id="QTLC01000098">
    <property type="protein sequence ID" value="RDY66081.1"/>
    <property type="molecule type" value="Genomic_DNA"/>
</dbReference>
<proteinExistence type="predicted"/>
<gene>
    <name evidence="4" type="ORF">DXT76_21350</name>
</gene>
<feature type="transmembrane region" description="Helical" evidence="3">
    <location>
        <begin position="12"/>
        <end position="35"/>
    </location>
</feature>
<evidence type="ECO:0000313" key="5">
    <source>
        <dbReference type="Proteomes" id="UP000257032"/>
    </source>
</evidence>
<evidence type="ECO:0000256" key="1">
    <source>
        <dbReference type="ARBA" id="ARBA00004241"/>
    </source>
</evidence>
<evidence type="ECO:0000256" key="3">
    <source>
        <dbReference type="SAM" id="Phobius"/>
    </source>
</evidence>
<keyword evidence="2" id="KW-0178">Competence</keyword>
<organism evidence="4 5">
    <name type="scientific">Halobacillus trueperi</name>
    <dbReference type="NCBI Taxonomy" id="156205"/>
    <lineage>
        <taxon>Bacteria</taxon>
        <taxon>Bacillati</taxon>
        <taxon>Bacillota</taxon>
        <taxon>Bacilli</taxon>
        <taxon>Bacillales</taxon>
        <taxon>Bacillaceae</taxon>
        <taxon>Halobacillus</taxon>
    </lineage>
</organism>
<evidence type="ECO:0000256" key="2">
    <source>
        <dbReference type="ARBA" id="ARBA00023287"/>
    </source>
</evidence>
<dbReference type="GO" id="GO:0030420">
    <property type="term" value="P:establishment of competence for transformation"/>
    <property type="evidence" value="ECO:0007669"/>
    <property type="project" value="UniProtKB-KW"/>
</dbReference>
<keyword evidence="3" id="KW-0812">Transmembrane</keyword>
<accession>A0A3D8VAN1</accession>
<dbReference type="GO" id="GO:0009986">
    <property type="term" value="C:cell surface"/>
    <property type="evidence" value="ECO:0007669"/>
    <property type="project" value="UniProtKB-SubCell"/>
</dbReference>
<dbReference type="RefSeq" id="WP_115895281.1">
    <property type="nucleotide sequence ID" value="NZ_QTLC01000098.1"/>
</dbReference>
<evidence type="ECO:0008006" key="6">
    <source>
        <dbReference type="Google" id="ProtNLM"/>
    </source>
</evidence>
<dbReference type="AlphaFoldDB" id="A0A3D8VAN1"/>
<keyword evidence="3" id="KW-1133">Transmembrane helix</keyword>
<comment type="subcellular location">
    <subcellularLocation>
        <location evidence="1">Cell surface</location>
    </subcellularLocation>
</comment>
<name>A0A3D8VAN1_9BACI</name>
<dbReference type="PROSITE" id="PS00409">
    <property type="entry name" value="PROKAR_NTER_METHYL"/>
    <property type="match status" value="1"/>
</dbReference>
<dbReference type="Proteomes" id="UP000257032">
    <property type="component" value="Unassembled WGS sequence"/>
</dbReference>